<dbReference type="Proteomes" id="UP000257323">
    <property type="component" value="Unassembled WGS sequence"/>
</dbReference>
<gene>
    <name evidence="1" type="ORF">OP8BY_1230</name>
</gene>
<reference evidence="1 2" key="1">
    <citation type="submission" date="2018-08" db="EMBL/GenBank/DDBJ databases">
        <title>Genome analysis of the thermophilic bacterium of the candidate phylum Aminicenantes from deep subsurface aquifer revealed its physiology and ecological role.</title>
        <authorList>
            <person name="Kadnikov V.V."/>
            <person name="Mardanov A.V."/>
            <person name="Beletsky A.V."/>
            <person name="Karnachuk O.V."/>
            <person name="Ravin N.V."/>
        </authorList>
    </citation>
    <scope>NUCLEOTIDE SEQUENCE [LARGE SCALE GENOMIC DNA]</scope>
    <source>
        <strain evidence="1">BY38</strain>
    </source>
</reference>
<proteinExistence type="predicted"/>
<comment type="caution">
    <text evidence="1">The sequence shown here is derived from an EMBL/GenBank/DDBJ whole genome shotgun (WGS) entry which is preliminary data.</text>
</comment>
<organism evidence="1 2">
    <name type="scientific">Candidatus Saccharicenans subterraneus</name>
    <dbReference type="NCBI Taxonomy" id="2508984"/>
    <lineage>
        <taxon>Bacteria</taxon>
        <taxon>Candidatus Aminicenantota</taxon>
        <taxon>Candidatus Aminicenantia</taxon>
        <taxon>Candidatus Aminicenantales</taxon>
        <taxon>Candidatus Saccharicenantaceae</taxon>
        <taxon>Candidatus Saccharicenans</taxon>
    </lineage>
</organism>
<name>A0A3E2BPP8_9BACT</name>
<protein>
    <submittedName>
        <fullName evidence="1">Uncharacterized protein</fullName>
    </submittedName>
</protein>
<evidence type="ECO:0000313" key="2">
    <source>
        <dbReference type="Proteomes" id="UP000257323"/>
    </source>
</evidence>
<dbReference type="AlphaFoldDB" id="A0A3E2BPP8"/>
<sequence>MRSRYAPVLFPYRQCSKRCQPHAPGFRLEHPDSISSLFENITQIKSDDLLAGKHKFI</sequence>
<accession>A0A3E2BPP8</accession>
<evidence type="ECO:0000313" key="1">
    <source>
        <dbReference type="EMBL" id="RFT16617.1"/>
    </source>
</evidence>
<dbReference type="EMBL" id="QUAH01000002">
    <property type="protein sequence ID" value="RFT16617.1"/>
    <property type="molecule type" value="Genomic_DNA"/>
</dbReference>